<protein>
    <submittedName>
        <fullName evidence="2">Uncharacterized protein</fullName>
    </submittedName>
</protein>
<comment type="caution">
    <text evidence="2">The sequence shown here is derived from an EMBL/GenBank/DDBJ whole genome shotgun (WGS) entry which is preliminary data.</text>
</comment>
<name>A0A8J3CEL2_9PSEU</name>
<evidence type="ECO:0000313" key="2">
    <source>
        <dbReference type="EMBL" id="GGM83024.1"/>
    </source>
</evidence>
<accession>A0A8J3CEL2</accession>
<evidence type="ECO:0000313" key="3">
    <source>
        <dbReference type="Proteomes" id="UP000637578"/>
    </source>
</evidence>
<feature type="region of interest" description="Disordered" evidence="1">
    <location>
        <begin position="97"/>
        <end position="116"/>
    </location>
</feature>
<sequence>MTASRPIGDRILSLDGVHSVWVADGESYRPCEKYLGCHPPEDHCAAEWIDKATFMSDVPIKRLRSVRKVRACDGRWLILDINRNVGVCPPAEGELPRGIPPSSAAPTPTRTPIPCQPGSRIQRTLYRWTAEGWQHALIVAEGGCRQMQAAEPDLPIGLCDQLPPP</sequence>
<dbReference type="Proteomes" id="UP000637578">
    <property type="component" value="Unassembled WGS sequence"/>
</dbReference>
<organism evidence="2 3">
    <name type="scientific">Longimycelium tulufanense</name>
    <dbReference type="NCBI Taxonomy" id="907463"/>
    <lineage>
        <taxon>Bacteria</taxon>
        <taxon>Bacillati</taxon>
        <taxon>Actinomycetota</taxon>
        <taxon>Actinomycetes</taxon>
        <taxon>Pseudonocardiales</taxon>
        <taxon>Pseudonocardiaceae</taxon>
        <taxon>Longimycelium</taxon>
    </lineage>
</organism>
<reference evidence="2" key="2">
    <citation type="submission" date="2020-09" db="EMBL/GenBank/DDBJ databases">
        <authorList>
            <person name="Sun Q."/>
            <person name="Zhou Y."/>
        </authorList>
    </citation>
    <scope>NUCLEOTIDE SEQUENCE</scope>
    <source>
        <strain evidence="2">CGMCC 4.5737</strain>
    </source>
</reference>
<dbReference type="AlphaFoldDB" id="A0A8J3CEL2"/>
<gene>
    <name evidence="2" type="ORF">GCM10012275_62000</name>
</gene>
<evidence type="ECO:0000256" key="1">
    <source>
        <dbReference type="SAM" id="MobiDB-lite"/>
    </source>
</evidence>
<reference evidence="2" key="1">
    <citation type="journal article" date="2014" name="Int. J. Syst. Evol. Microbiol.">
        <title>Complete genome sequence of Corynebacterium casei LMG S-19264T (=DSM 44701T), isolated from a smear-ripened cheese.</title>
        <authorList>
            <consortium name="US DOE Joint Genome Institute (JGI-PGF)"/>
            <person name="Walter F."/>
            <person name="Albersmeier A."/>
            <person name="Kalinowski J."/>
            <person name="Ruckert C."/>
        </authorList>
    </citation>
    <scope>NUCLEOTIDE SEQUENCE</scope>
    <source>
        <strain evidence="2">CGMCC 4.5737</strain>
    </source>
</reference>
<keyword evidence="3" id="KW-1185">Reference proteome</keyword>
<proteinExistence type="predicted"/>
<dbReference type="EMBL" id="BMMK01000059">
    <property type="protein sequence ID" value="GGM83024.1"/>
    <property type="molecule type" value="Genomic_DNA"/>
</dbReference>